<dbReference type="Pfam" id="PF13146">
    <property type="entry name" value="TRL"/>
    <property type="match status" value="1"/>
</dbReference>
<proteinExistence type="predicted"/>
<reference evidence="2" key="1">
    <citation type="journal article" date="2019" name="PLoS Negl. Trop. Dis.">
        <title>Revisiting the worldwide diversity of Leptospira species in the environment.</title>
        <authorList>
            <person name="Vincent A.T."/>
            <person name="Schiettekatte O."/>
            <person name="Bourhy P."/>
            <person name="Veyrier F.J."/>
            <person name="Picardeau M."/>
        </authorList>
    </citation>
    <scope>NUCLEOTIDE SEQUENCE [LARGE SCALE GENOMIC DNA]</scope>
    <source>
        <strain evidence="2">201800272</strain>
    </source>
</reference>
<keyword evidence="2" id="KW-1185">Reference proteome</keyword>
<evidence type="ECO:0000313" key="2">
    <source>
        <dbReference type="Proteomes" id="UP000298200"/>
    </source>
</evidence>
<accession>A0ABY2M918</accession>
<organism evidence="1 2">
    <name type="scientific">Leptospira yanagawae</name>
    <dbReference type="NCBI Taxonomy" id="293069"/>
    <lineage>
        <taxon>Bacteria</taxon>
        <taxon>Pseudomonadati</taxon>
        <taxon>Spirochaetota</taxon>
        <taxon>Spirochaetia</taxon>
        <taxon>Leptospirales</taxon>
        <taxon>Leptospiraceae</taxon>
        <taxon>Leptospira</taxon>
    </lineage>
</organism>
<dbReference type="InterPro" id="IPR025113">
    <property type="entry name" value="TRL-like"/>
</dbReference>
<name>A0ABY2M918_9LEPT</name>
<dbReference type="Proteomes" id="UP000298200">
    <property type="component" value="Unassembled WGS sequence"/>
</dbReference>
<protein>
    <submittedName>
        <fullName evidence="1">TRL-like family protein</fullName>
    </submittedName>
</protein>
<comment type="caution">
    <text evidence="1">The sequence shown here is derived from an EMBL/GenBank/DDBJ whole genome shotgun (WGS) entry which is preliminary data.</text>
</comment>
<evidence type="ECO:0000313" key="1">
    <source>
        <dbReference type="EMBL" id="TGL24613.1"/>
    </source>
</evidence>
<dbReference type="EMBL" id="RQFU01000005">
    <property type="protein sequence ID" value="TGL24613.1"/>
    <property type="molecule type" value="Genomic_DNA"/>
</dbReference>
<sequence length="113" mass="12510">MQKLLLATFHTWLFRILCLTTLTVTFQNCASSGFGTQGLLYEKQRISLMETGSFATKEGFSCAKSYLGLISFGDASVEEAQKQGNLKEITSIELETYNFLGIYAKLCTVTKGN</sequence>
<gene>
    <name evidence="1" type="ORF">EHQ46_02745</name>
</gene>